<dbReference type="EMBL" id="NPDZ01000005">
    <property type="protein sequence ID" value="PJZ73189.1"/>
    <property type="molecule type" value="Genomic_DNA"/>
</dbReference>
<dbReference type="OrthoDB" id="341491at2"/>
<evidence type="ECO:0000313" key="6">
    <source>
        <dbReference type="Proteomes" id="UP000231990"/>
    </source>
</evidence>
<gene>
    <name evidence="3" type="ORF">CH360_15860</name>
    <name evidence="4" type="ORF">CH373_09360</name>
</gene>
<accession>A0A2M9ZMG4</accession>
<evidence type="ECO:0000256" key="1">
    <source>
        <dbReference type="SAM" id="MobiDB-lite"/>
    </source>
</evidence>
<protein>
    <submittedName>
        <fullName evidence="4">Uncharacterized protein</fullName>
    </submittedName>
</protein>
<dbReference type="EMBL" id="NPDY01000021">
    <property type="protein sequence ID" value="PJZ68492.1"/>
    <property type="molecule type" value="Genomic_DNA"/>
</dbReference>
<evidence type="ECO:0000313" key="4">
    <source>
        <dbReference type="EMBL" id="PJZ73189.1"/>
    </source>
</evidence>
<comment type="caution">
    <text evidence="4">The sequence shown here is derived from an EMBL/GenBank/DDBJ whole genome shotgun (WGS) entry which is preliminary data.</text>
</comment>
<keyword evidence="2" id="KW-0732">Signal</keyword>
<dbReference type="Proteomes" id="UP000231990">
    <property type="component" value="Unassembled WGS sequence"/>
</dbReference>
<sequence length="1877" mass="219809">MSRSFSRFTNSFVIVLVFVCLFSQNLFAEEDHFDKLTSERKPIYGSEKEEKYAVKGMIVNVENWQDHFSIDAFFLLSYTSYPSFKEFTAYPFIYSLSSKKSDSYRTWFFPLFRAQKIDTKDRVDTSFLSPLFYYSGSSYNIGKDSASEESMHLSPLHYYSYQKNGNFLREKLRFPSFFPLLGTSNESIEGRTKSFSYALPLLYFKSTTPEDTWTHFLLFHKGKDQSKDYGAVLPLFYWSYGESVRSFTFLPLLHFSKDERSGNKGRFVSPLFTRYWEESAPGSPMNRTYNRYTVPLLLFFRSSAEEYGQKVSSTTFFPGLYRNFEKESGTVTNLLLLSGWRTDREGDLKNAYLFPFYFYERYRSLVINPFYFNFGSTTFGILPPYYHYKDQNETTFYFLNTYYSNKEGINKTLIFFPLFYSKDTPSEKTWIVLGYFRNSNSSGIQRYFINTYWERDLKGETKELVFFPLVFYKKDKYNTFLPIYFSTQSPGKEYTFVIPSLFWSTEGNAKTFLFFPFFYSYRSPESSTNFFLNTYWNRNPKDGSTNRFVFFPFYFYDKDSNQSSESRTVFPLFHRSTDPSSSRTLVLNTYWSTDAKTGDWTRFVIFPLWYYSNNFRERNYTFLPIFHRSVSEQESTTVIFPLYYGRNSKTESYSLYGPVEVSEKITESSVRVYPFFYSAKSDYRSYWNFLGLTGRGGDSSGATKYAYLFPFYFYSRNQFNVVFPFYFRFGFDQNDYSSFGLFHYVKRSPKLDRTWALLYYSKEDRVAKESSLYAVPLYYEWDTPRSKGMIFLPFRIKFEEADKSIDLNIAGLSFSKSLSTLQGGASIGSSGKDLYLDTDISWFYNIFRYSRRDPVSKDTILWWTKPLEESPPNTGEVSEGKEARRDSTPANGPIATEASPKQNQAAESGDGLRKYTGLSRETSREFRGISALFGIASYERGDDKRHVRVLPLAWFSWSEQTKDKVNFWLLPPTIWSTIGEQSYRVIFPFFARQDDKKDFQEAWLILGFLRGKKGEERDYSVLWPFFRVYGSPTTWGFRLLPFVVHDYSPERSKTWSLFLTRTRETAENGEVISWHSILPPLFHSKEINRTSPSGLQEREGYSTFFPLYYRDYKYASSNTIGSGESKFLTLLSYYKNVLDSTGREETRFLFPLFPLYSYSSVKEAGLSEEKRRRSHLIWPLAFYYSSDDVSSSFFVLGAYRFREPRSSSWGFLGIVDYSWEDRGSNQANSSFRVFPFYFYNSSTRTTVIERSAVDPVPSGTSTISSWTLNRWSALVPLLWSYEANDIDYGEGKGTSFSSFWTPIYHRTRYTGLQEGENSAKDIIYPLAFYYKRDATTSTLFALGYYSDKTEETQYRTFLGLIASESTKIGKDKVDESFYAFPFYFSKVRKEKEKLIYSETIVPIVWYSELNQESYSWSFLILLNGSESKEKKSFTLFPFYSRTDTNTSGYKSSVLWGLPYYYEKSELSSGYWDSVLVLPFGVFSKEGRKDNPNEDKSSSFHFFPFLTMYTSDTSSESFLFWLGLMYESNRYAQSSSWETSFLKLISLKRSTDVSEKVTRFYLFPFLYARETSLNQGKGLGDNGKWFLFPAFYYDHETLVEGTSYHLNLLLLIDVANDPVLQKRRTIFGPLFHYSGTQSSGWGLAPLVLRFKDMDSSFWWAFGFYGYSDTDGDRWGFAGLLDVKNEIQTKRKQVQAFLGIFHGNYDQDRTRWAILGGLLAGYESQHDLTDMNLLWLRYRSAPDERLHNFLPVYYYHREGEEYSALVPPVLGYFSSEKDGRFDLLGLGLLYYRNQSVSAKEDTLLVGPGLFYYKEVQAARGYKSWGILTIPGVWDGILFDYEREEENSYRSWSILKILYSRTTEREGKTYSRILGVKVPF</sequence>
<reference evidence="5 6" key="1">
    <citation type="submission" date="2017-07" db="EMBL/GenBank/DDBJ databases">
        <title>Leptospira spp. isolated from tropical soils.</title>
        <authorList>
            <person name="Thibeaux R."/>
            <person name="Iraola G."/>
            <person name="Ferres I."/>
            <person name="Bierque E."/>
            <person name="Girault D."/>
            <person name="Soupe-Gilbert M.-E."/>
            <person name="Picardeau M."/>
            <person name="Goarant C."/>
        </authorList>
    </citation>
    <scope>NUCLEOTIDE SEQUENCE [LARGE SCALE GENOMIC DNA]</scope>
    <source>
        <strain evidence="4 6">FH1-B-B1</strain>
        <strain evidence="3 5">FH1-B-C1</strain>
    </source>
</reference>
<dbReference type="Proteomes" id="UP000231962">
    <property type="component" value="Unassembled WGS sequence"/>
</dbReference>
<proteinExistence type="predicted"/>
<dbReference type="RefSeq" id="WP_100715040.1">
    <property type="nucleotide sequence ID" value="NZ_NPDY01000021.1"/>
</dbReference>
<feature type="chain" id="PRO_5014657536" evidence="2">
    <location>
        <begin position="29"/>
        <end position="1877"/>
    </location>
</feature>
<evidence type="ECO:0000313" key="3">
    <source>
        <dbReference type="EMBL" id="PJZ68492.1"/>
    </source>
</evidence>
<evidence type="ECO:0000256" key="2">
    <source>
        <dbReference type="SAM" id="SignalP"/>
    </source>
</evidence>
<feature type="signal peptide" evidence="2">
    <location>
        <begin position="1"/>
        <end position="28"/>
    </location>
</feature>
<organism evidence="4 6">
    <name type="scientific">Leptospira perolatii</name>
    <dbReference type="NCBI Taxonomy" id="2023191"/>
    <lineage>
        <taxon>Bacteria</taxon>
        <taxon>Pseudomonadati</taxon>
        <taxon>Spirochaetota</taxon>
        <taxon>Spirochaetia</taxon>
        <taxon>Leptospirales</taxon>
        <taxon>Leptospiraceae</taxon>
        <taxon>Leptospira</taxon>
    </lineage>
</organism>
<name>A0A2M9ZMG4_9LEPT</name>
<evidence type="ECO:0000313" key="5">
    <source>
        <dbReference type="Proteomes" id="UP000231962"/>
    </source>
</evidence>
<keyword evidence="5" id="KW-1185">Reference proteome</keyword>
<feature type="region of interest" description="Disordered" evidence="1">
    <location>
        <begin position="870"/>
        <end position="914"/>
    </location>
</feature>
<feature type="compositionally biased region" description="Basic and acidic residues" evidence="1">
    <location>
        <begin position="878"/>
        <end position="887"/>
    </location>
</feature>
<dbReference type="NCBIfam" id="NF047486">
    <property type="entry name" value="LA_1737_Cterm"/>
    <property type="match status" value="1"/>
</dbReference>